<evidence type="ECO:0000256" key="6">
    <source>
        <dbReference type="ARBA" id="ARBA00022771"/>
    </source>
</evidence>
<accession>A0A6S8PAR9</accession>
<keyword evidence="10" id="KW-0862">Zinc</keyword>
<keyword evidence="4" id="KW-0645">Protease</keyword>
<keyword evidence="7" id="KW-0833">Ubl conjugation pathway</keyword>
<dbReference type="InterPro" id="IPR035927">
    <property type="entry name" value="DUSP-like_sf"/>
</dbReference>
<dbReference type="EC" id="3.4.19.12" evidence="3"/>
<evidence type="ECO:0000259" key="13">
    <source>
        <dbReference type="PROSITE" id="PS50235"/>
    </source>
</evidence>
<feature type="domain" description="USP" evidence="13">
    <location>
        <begin position="528"/>
        <end position="1137"/>
    </location>
</feature>
<evidence type="ECO:0000256" key="4">
    <source>
        <dbReference type="ARBA" id="ARBA00022670"/>
    </source>
</evidence>
<dbReference type="InterPro" id="IPR002893">
    <property type="entry name" value="Znf_MYND"/>
</dbReference>
<evidence type="ECO:0000259" key="15">
    <source>
        <dbReference type="PROSITE" id="PS51283"/>
    </source>
</evidence>
<evidence type="ECO:0000256" key="2">
    <source>
        <dbReference type="ARBA" id="ARBA00009085"/>
    </source>
</evidence>
<evidence type="ECO:0000313" key="17">
    <source>
        <dbReference type="EMBL" id="CAE0421420.1"/>
    </source>
</evidence>
<dbReference type="GO" id="GO:0008270">
    <property type="term" value="F:zinc ion binding"/>
    <property type="evidence" value="ECO:0007669"/>
    <property type="project" value="UniProtKB-KW"/>
</dbReference>
<dbReference type="Pfam" id="PF00443">
    <property type="entry name" value="UCH"/>
    <property type="match status" value="1"/>
</dbReference>
<dbReference type="InterPro" id="IPR038765">
    <property type="entry name" value="Papain-like_cys_pep_sf"/>
</dbReference>
<dbReference type="PROSITE" id="PS50235">
    <property type="entry name" value="USP_3"/>
    <property type="match status" value="1"/>
</dbReference>
<name>A0A6S8PAR9_9STRA</name>
<evidence type="ECO:0000256" key="12">
    <source>
        <dbReference type="SAM" id="MobiDB-lite"/>
    </source>
</evidence>
<evidence type="ECO:0000313" key="16">
    <source>
        <dbReference type="EMBL" id="CAE0421419.1"/>
    </source>
</evidence>
<evidence type="ECO:0000256" key="1">
    <source>
        <dbReference type="ARBA" id="ARBA00000707"/>
    </source>
</evidence>
<dbReference type="InterPro" id="IPR050185">
    <property type="entry name" value="Ub_carboxyl-term_hydrolase"/>
</dbReference>
<dbReference type="GO" id="GO:0016579">
    <property type="term" value="P:protein deubiquitination"/>
    <property type="evidence" value="ECO:0007669"/>
    <property type="project" value="InterPro"/>
</dbReference>
<dbReference type="Gene3D" id="3.30.2230.10">
    <property type="entry name" value="DUSP-like"/>
    <property type="match status" value="1"/>
</dbReference>
<evidence type="ECO:0000256" key="9">
    <source>
        <dbReference type="ARBA" id="ARBA00022807"/>
    </source>
</evidence>
<dbReference type="PROSITE" id="PS50865">
    <property type="entry name" value="ZF_MYND_2"/>
    <property type="match status" value="1"/>
</dbReference>
<dbReference type="GO" id="GO:0006508">
    <property type="term" value="P:proteolysis"/>
    <property type="evidence" value="ECO:0007669"/>
    <property type="project" value="UniProtKB-KW"/>
</dbReference>
<dbReference type="Gene3D" id="1.25.40.10">
    <property type="entry name" value="Tetratricopeptide repeat domain"/>
    <property type="match status" value="1"/>
</dbReference>
<keyword evidence="5" id="KW-0479">Metal-binding</keyword>
<feature type="region of interest" description="Disordered" evidence="12">
    <location>
        <begin position="339"/>
        <end position="362"/>
    </location>
</feature>
<proteinExistence type="inferred from homology"/>
<dbReference type="InterPro" id="IPR028889">
    <property type="entry name" value="USP"/>
</dbReference>
<keyword evidence="9" id="KW-0788">Thiol protease</keyword>
<feature type="compositionally biased region" description="Basic residues" evidence="12">
    <location>
        <begin position="240"/>
        <end position="254"/>
    </location>
</feature>
<comment type="similarity">
    <text evidence="2">Belongs to the peptidase C19 family.</text>
</comment>
<dbReference type="PROSITE" id="PS00973">
    <property type="entry name" value="USP_2"/>
    <property type="match status" value="1"/>
</dbReference>
<dbReference type="GO" id="GO:0004843">
    <property type="term" value="F:cysteine-type deubiquitinase activity"/>
    <property type="evidence" value="ECO:0007669"/>
    <property type="project" value="UniProtKB-EC"/>
</dbReference>
<dbReference type="InterPro" id="IPR006615">
    <property type="entry name" value="Pept_C19_DUSP"/>
</dbReference>
<evidence type="ECO:0000256" key="11">
    <source>
        <dbReference type="PROSITE-ProRule" id="PRU00134"/>
    </source>
</evidence>
<dbReference type="CDD" id="cd02674">
    <property type="entry name" value="Peptidase_C19R"/>
    <property type="match status" value="1"/>
</dbReference>
<dbReference type="PANTHER" id="PTHR21646:SF24">
    <property type="entry name" value="UBIQUITIN CARBOXYL-TERMINAL HYDROLASE"/>
    <property type="match status" value="1"/>
</dbReference>
<feature type="region of interest" description="Disordered" evidence="12">
    <location>
        <begin position="216"/>
        <end position="257"/>
    </location>
</feature>
<dbReference type="PROSITE" id="PS51283">
    <property type="entry name" value="DUSP"/>
    <property type="match status" value="1"/>
</dbReference>
<evidence type="ECO:0000256" key="8">
    <source>
        <dbReference type="ARBA" id="ARBA00022801"/>
    </source>
</evidence>
<dbReference type="PANTHER" id="PTHR21646">
    <property type="entry name" value="UBIQUITIN CARBOXYL-TERMINAL HYDROLASE"/>
    <property type="match status" value="1"/>
</dbReference>
<dbReference type="Gene3D" id="6.10.140.2220">
    <property type="match status" value="1"/>
</dbReference>
<dbReference type="SMART" id="SM00695">
    <property type="entry name" value="DUSP"/>
    <property type="match status" value="1"/>
</dbReference>
<feature type="region of interest" description="Disordered" evidence="12">
    <location>
        <begin position="31"/>
        <end position="51"/>
    </location>
</feature>
<dbReference type="Pfam" id="PF06337">
    <property type="entry name" value="DUSP"/>
    <property type="match status" value="1"/>
</dbReference>
<keyword evidence="6 11" id="KW-0863">Zinc-finger</keyword>
<dbReference type="SUPFAM" id="SSF54001">
    <property type="entry name" value="Cysteine proteinases"/>
    <property type="match status" value="1"/>
</dbReference>
<dbReference type="Pfam" id="PF01753">
    <property type="entry name" value="zf-MYND"/>
    <property type="match status" value="1"/>
</dbReference>
<evidence type="ECO:0000256" key="7">
    <source>
        <dbReference type="ARBA" id="ARBA00022786"/>
    </source>
</evidence>
<dbReference type="PROSITE" id="PS00972">
    <property type="entry name" value="USP_1"/>
    <property type="match status" value="1"/>
</dbReference>
<comment type="catalytic activity">
    <reaction evidence="1">
        <text>Thiol-dependent hydrolysis of ester, thioester, amide, peptide and isopeptide bonds formed by the C-terminal Gly of ubiquitin (a 76-residue protein attached to proteins as an intracellular targeting signal).</text>
        <dbReference type="EC" id="3.4.19.12"/>
    </reaction>
</comment>
<dbReference type="InterPro" id="IPR001394">
    <property type="entry name" value="Peptidase_C19_UCH"/>
</dbReference>
<organism evidence="17">
    <name type="scientific">Amphora coffeiformis</name>
    <dbReference type="NCBI Taxonomy" id="265554"/>
    <lineage>
        <taxon>Eukaryota</taxon>
        <taxon>Sar</taxon>
        <taxon>Stramenopiles</taxon>
        <taxon>Ochrophyta</taxon>
        <taxon>Bacillariophyta</taxon>
        <taxon>Bacillariophyceae</taxon>
        <taxon>Bacillariophycidae</taxon>
        <taxon>Thalassiophysales</taxon>
        <taxon>Catenulaceae</taxon>
        <taxon>Amphora</taxon>
    </lineage>
</organism>
<dbReference type="EMBL" id="HBIM01024369">
    <property type="protein sequence ID" value="CAE0421420.1"/>
    <property type="molecule type" value="Transcribed_RNA"/>
</dbReference>
<dbReference type="Gene3D" id="3.90.70.10">
    <property type="entry name" value="Cysteine proteinases"/>
    <property type="match status" value="2"/>
</dbReference>
<evidence type="ECO:0000256" key="3">
    <source>
        <dbReference type="ARBA" id="ARBA00012759"/>
    </source>
</evidence>
<feature type="compositionally biased region" description="Basic and acidic residues" evidence="12">
    <location>
        <begin position="216"/>
        <end position="239"/>
    </location>
</feature>
<feature type="compositionally biased region" description="Polar residues" evidence="12">
    <location>
        <begin position="31"/>
        <end position="40"/>
    </location>
</feature>
<feature type="compositionally biased region" description="Acidic residues" evidence="12">
    <location>
        <begin position="343"/>
        <end position="355"/>
    </location>
</feature>
<protein>
    <recommendedName>
        <fullName evidence="3">ubiquitinyl hydrolase 1</fullName>
        <ecNumber evidence="3">3.4.19.12</ecNumber>
    </recommendedName>
</protein>
<gene>
    <name evidence="16" type="ORF">ACOF00016_LOCUS18059</name>
    <name evidence="17" type="ORF">ACOF00016_LOCUS18060</name>
</gene>
<dbReference type="InterPro" id="IPR018200">
    <property type="entry name" value="USP_CS"/>
</dbReference>
<evidence type="ECO:0000256" key="5">
    <source>
        <dbReference type="ARBA" id="ARBA00022723"/>
    </source>
</evidence>
<dbReference type="SUPFAM" id="SSF143791">
    <property type="entry name" value="DUSP-like"/>
    <property type="match status" value="1"/>
</dbReference>
<dbReference type="AlphaFoldDB" id="A0A6S8PAR9"/>
<evidence type="ECO:0000259" key="14">
    <source>
        <dbReference type="PROSITE" id="PS50865"/>
    </source>
</evidence>
<reference evidence="17" key="1">
    <citation type="submission" date="2021-01" db="EMBL/GenBank/DDBJ databases">
        <authorList>
            <person name="Corre E."/>
            <person name="Pelletier E."/>
            <person name="Niang G."/>
            <person name="Scheremetjew M."/>
            <person name="Finn R."/>
            <person name="Kale V."/>
            <person name="Holt S."/>
            <person name="Cochrane G."/>
            <person name="Meng A."/>
            <person name="Brown T."/>
            <person name="Cohen L."/>
        </authorList>
    </citation>
    <scope>NUCLEOTIDE SEQUENCE</scope>
    <source>
        <strain evidence="17">CCMP127</strain>
    </source>
</reference>
<evidence type="ECO:0000256" key="10">
    <source>
        <dbReference type="ARBA" id="ARBA00022833"/>
    </source>
</evidence>
<keyword evidence="8" id="KW-0378">Hydrolase</keyword>
<dbReference type="SUPFAM" id="SSF144232">
    <property type="entry name" value="HIT/MYND zinc finger-like"/>
    <property type="match status" value="1"/>
</dbReference>
<sequence>MKQVFGNQISIAEDFEKVLIYQKAIPAPSNRMSTAATEAPSSARPLAQDPSEQKDVLQVAADFKTEGNAAFSNEHYEAALEAYNAGLQALEQGQIADSDTALNLKIILLNNRAMVMLRMKNFQGAEASCSVILENLKCPHPKAYHRRAMARERLAETLQPEYQLQYFVAAKADLQAAMALLDAAENMDPNDKRKQQSAVVDAAKLLHQRLVTVQKARKEKEARRAAADEAAKAEAAAEKKARKPTPHVPRRPRRSPAVVVDGKPAAALRSPAQQRQDVLRLLLSRQTQIKDVSVEGEAFYIIDWYWWSDFCQHVDLFYKEEKDQQRQRAMVLRSLPLGAVVPGEEDGDDDSDDYDGPPGPIDNSALFLVPPTDTEESCQQAYYQQWYRIPASKQKEQAAVVQLLPNLVRGYDYEIIPREVYNALREWYGEVTPSICRRAVKVGTTLSVALYPQIYEAVPPLQAWNSNLYDRCGACRRPGVRLRCRRCMAIYYCNRGCQQSNWPFHKQYCQPIAQDEAPTFVAQSGGRVGLITLGNTCFMNSALQCLSHTAPLTRHFLSGRYSIDLNRDNPLGTGGKLADAYATVLQELWMRPGAKQVKPYALKRAIAVFAPRFAGTLQHDAQEFLAYLLDGLHEDLNRIRRAPYVEMPDFQDGQNMNVAGAMAWEAHMRRNDSLVLDTFYGQFKSTCVCPNCNKVSVSFDAFNHVSLEIPQNQSIVPLVVLVVRAAGKGGPVRPERFAIPFRKSNPLIDFKKELSERCGISLPRLHLCEIRQHEVVHIYNDNETAMGIRPSDMLVAYEAEAFNQPCFHVLVRHKTAASGESPSLGFFGIPLLSSFPATYTGRQVWQHFSLLMENKVKDPKDLNDVLRIEFLDNRKNPLEVFPVIPSKETEDEPVDELKTSFVAKDSDEPIIKFLGAKSSDSFLQICLEWSDVSFSDDENDNENNCRVDEDRFVDIRDDPSYVEAMEKLKKDGNTKKGVSLDECFQTFIKPERLDNRNMWYCSKCKDHVRAMKTMELWRLPDVLVVHLKRFEFRNVLRRDKLETFVDFPVDNFDMSRHCGSTQQSTFVNEHTPAIYDLFGVVNHYGRMGFGHYTAFCREWNELGEMSSWSLFDDSAVSSVVGNNVVSPAAYVLFYRRRPVT</sequence>
<dbReference type="InterPro" id="IPR011990">
    <property type="entry name" value="TPR-like_helical_dom_sf"/>
</dbReference>
<dbReference type="EMBL" id="HBIM01024368">
    <property type="protein sequence ID" value="CAE0421419.1"/>
    <property type="molecule type" value="Transcribed_RNA"/>
</dbReference>
<feature type="domain" description="DUSP" evidence="15">
    <location>
        <begin position="269"/>
        <end position="440"/>
    </location>
</feature>
<dbReference type="SUPFAM" id="SSF48452">
    <property type="entry name" value="TPR-like"/>
    <property type="match status" value="1"/>
</dbReference>
<dbReference type="PROSITE" id="PS01360">
    <property type="entry name" value="ZF_MYND_1"/>
    <property type="match status" value="1"/>
</dbReference>
<feature type="domain" description="MYND-type" evidence="14">
    <location>
        <begin position="472"/>
        <end position="509"/>
    </location>
</feature>